<dbReference type="RefSeq" id="WP_128116633.1">
    <property type="nucleotide sequence ID" value="NZ_UAQM01000051.1"/>
</dbReference>
<evidence type="ECO:0000313" key="1">
    <source>
        <dbReference type="EMBL" id="SPU47013.1"/>
    </source>
</evidence>
<sequence length="136" mass="15339">MGREAASERHLDCRVQGEDGQRHRVSTKTRDKRTAIMMAPQIALGISAEQVAKPVVKKDEAGKPKGMTVNDLFDHCEKTIWKTHRSQATLKSTAKILREICGEDLLSELHAFRLEEIAEILSLRADARADGLHRRR</sequence>
<dbReference type="AlphaFoldDB" id="A0A2X1AQJ0"/>
<gene>
    <name evidence="1" type="ORF">NCTC11165_03370</name>
</gene>
<dbReference type="Proteomes" id="UP000250358">
    <property type="component" value="Unassembled WGS sequence"/>
</dbReference>
<reference evidence="1 2" key="1">
    <citation type="submission" date="2018-06" db="EMBL/GenBank/DDBJ databases">
        <authorList>
            <consortium name="Pathogen Informatics"/>
            <person name="Doyle S."/>
        </authorList>
    </citation>
    <scope>NUCLEOTIDE SEQUENCE [LARGE SCALE GENOMIC DNA]</scope>
    <source>
        <strain evidence="1 2">NCTC11165</strain>
    </source>
</reference>
<dbReference type="EMBL" id="UAQM01000051">
    <property type="protein sequence ID" value="SPU47013.1"/>
    <property type="molecule type" value="Genomic_DNA"/>
</dbReference>
<accession>A0A2X1AQJ0</accession>
<name>A0A2X1AQJ0_BREDI</name>
<protein>
    <submittedName>
        <fullName evidence="1">Uncharacterized protein</fullName>
    </submittedName>
</protein>
<evidence type="ECO:0000313" key="2">
    <source>
        <dbReference type="Proteomes" id="UP000250358"/>
    </source>
</evidence>
<proteinExistence type="predicted"/>
<organism evidence="1 2">
    <name type="scientific">Brevundimonas diminuta</name>
    <name type="common">Pseudomonas diminuta</name>
    <dbReference type="NCBI Taxonomy" id="293"/>
    <lineage>
        <taxon>Bacteria</taxon>
        <taxon>Pseudomonadati</taxon>
        <taxon>Pseudomonadota</taxon>
        <taxon>Alphaproteobacteria</taxon>
        <taxon>Caulobacterales</taxon>
        <taxon>Caulobacteraceae</taxon>
        <taxon>Brevundimonas</taxon>
    </lineage>
</organism>